<reference evidence="1 2" key="1">
    <citation type="journal article" date="2015" name="Nature">
        <title>rRNA introns, odd ribosomes, and small enigmatic genomes across a large radiation of phyla.</title>
        <authorList>
            <person name="Brown C.T."/>
            <person name="Hug L.A."/>
            <person name="Thomas B.C."/>
            <person name="Sharon I."/>
            <person name="Castelle C.J."/>
            <person name="Singh A."/>
            <person name="Wilkins M.J."/>
            <person name="Williams K.H."/>
            <person name="Banfield J.F."/>
        </authorList>
    </citation>
    <scope>NUCLEOTIDE SEQUENCE [LARGE SCALE GENOMIC DNA]</scope>
</reference>
<dbReference type="STRING" id="1618484.UR56_C0007G0041"/>
<dbReference type="InterPro" id="IPR023214">
    <property type="entry name" value="HAD_sf"/>
</dbReference>
<dbReference type="AlphaFoldDB" id="A0A0G0AXW7"/>
<comment type="caution">
    <text evidence="1">The sequence shown here is derived from an EMBL/GenBank/DDBJ whole genome shotgun (WGS) entry which is preliminary data.</text>
</comment>
<organism evidence="1 2">
    <name type="scientific">Candidatus Roizmanbacteria bacterium GW2011_GWC2_34_23</name>
    <dbReference type="NCBI Taxonomy" id="1618484"/>
    <lineage>
        <taxon>Bacteria</taxon>
        <taxon>Candidatus Roizmaniibacteriota</taxon>
    </lineage>
</organism>
<evidence type="ECO:0000313" key="1">
    <source>
        <dbReference type="EMBL" id="KKP62058.1"/>
    </source>
</evidence>
<name>A0A0G0AXW7_9BACT</name>
<sequence length="170" mass="19421">MTILIFTEGTVLMPGSAKGKIREEIVQQSKKFRILIDDPDGIHNYQSYIPVYNAVEKIKKWKKQGATIFYLSSRRVKSEIEAIGNVLQKYGFPDSQNLLYRQQGEDYKDVAEKLMPDILIEDDCESIGGKQKMTYTHMSRDAKAKVHSITVKEFSGIDHLPDNLGQLKTH</sequence>
<dbReference type="EMBL" id="LBPR01000007">
    <property type="protein sequence ID" value="KKP62058.1"/>
    <property type="molecule type" value="Genomic_DNA"/>
</dbReference>
<accession>A0A0G0AXW7</accession>
<dbReference type="Gene3D" id="3.40.50.1000">
    <property type="entry name" value="HAD superfamily/HAD-like"/>
    <property type="match status" value="1"/>
</dbReference>
<evidence type="ECO:0000313" key="2">
    <source>
        <dbReference type="Proteomes" id="UP000034004"/>
    </source>
</evidence>
<gene>
    <name evidence="1" type="ORF">UR56_C0007G0041</name>
</gene>
<protein>
    <submittedName>
        <fullName evidence="1">Uncharacterized protein</fullName>
    </submittedName>
</protein>
<dbReference type="Proteomes" id="UP000034004">
    <property type="component" value="Unassembled WGS sequence"/>
</dbReference>
<proteinExistence type="predicted"/>